<evidence type="ECO:0000256" key="1">
    <source>
        <dbReference type="SAM" id="MobiDB-lite"/>
    </source>
</evidence>
<keyword evidence="4" id="KW-1185">Reference proteome</keyword>
<feature type="region of interest" description="Disordered" evidence="1">
    <location>
        <begin position="174"/>
        <end position="198"/>
    </location>
</feature>
<dbReference type="Proteomes" id="UP000324022">
    <property type="component" value="Unassembled WGS sequence"/>
</dbReference>
<feature type="region of interest" description="Disordered" evidence="1">
    <location>
        <begin position="29"/>
        <end position="105"/>
    </location>
</feature>
<protein>
    <recommendedName>
        <fullName evidence="5">Effector family protein Eff1</fullName>
    </recommendedName>
</protein>
<dbReference type="PROSITE" id="PS51257">
    <property type="entry name" value="PROKAR_LIPOPROTEIN"/>
    <property type="match status" value="1"/>
</dbReference>
<keyword evidence="2" id="KW-0732">Signal</keyword>
<feature type="compositionally biased region" description="Low complexity" evidence="1">
    <location>
        <begin position="53"/>
        <end position="62"/>
    </location>
</feature>
<feature type="chain" id="PRO_5023140829" description="Effector family protein Eff1" evidence="2">
    <location>
        <begin position="29"/>
        <end position="449"/>
    </location>
</feature>
<dbReference type="AlphaFoldDB" id="A0A5C3EB78"/>
<dbReference type="OrthoDB" id="2556722at2759"/>
<proteinExistence type="predicted"/>
<sequence>MVDLRFQLKGTWALLPSLIASCIVTVTSRPAGGSSPSGHGSGLSGISDPGFHWQQSPSSSPWTPDHQAVSQSSGIKPLYGPSNFLGHDPAWNDQGQGSFRPPSRSERALNYAPVTTFPTVGPIAEHAPTNALRRHWDLLTQIGVFQDGSRVSNSGGVPPSLESHQSSALPLTTMEQQTQQPKHQPAPTTDGHLSFSSDDKNTIERWKERLRKATGSALEVSAVNPASVDPKVFVARYSNLEGDDVGSRTASQEALAGPVQGYQTGHFVGRLRDVFSMPLQYGITDNDRERRYVYLNSRQHEAYLNEKYFIKHMTFLPLDPKMLTQKLLNDLYGKRRSPKILPPIKENGFPLILLSHDSGRKLREIERATGKLSSDLQIVSLWSPLLVDKFHQTVILYGFGQLKNEGILDTADYLKTLAKDWDNKNIPLSSSYYFSDDFLKPSSSGVHIV</sequence>
<organism evidence="3 4">
    <name type="scientific">Ustilago trichophora</name>
    <dbReference type="NCBI Taxonomy" id="86804"/>
    <lineage>
        <taxon>Eukaryota</taxon>
        <taxon>Fungi</taxon>
        <taxon>Dikarya</taxon>
        <taxon>Basidiomycota</taxon>
        <taxon>Ustilaginomycotina</taxon>
        <taxon>Ustilaginomycetes</taxon>
        <taxon>Ustilaginales</taxon>
        <taxon>Ustilaginaceae</taxon>
        <taxon>Ustilago</taxon>
    </lineage>
</organism>
<evidence type="ECO:0000313" key="3">
    <source>
        <dbReference type="EMBL" id="SPO27430.1"/>
    </source>
</evidence>
<gene>
    <name evidence="3" type="ORF">UTRI_10547</name>
</gene>
<dbReference type="EMBL" id="OOIN01000017">
    <property type="protein sequence ID" value="SPO27430.1"/>
    <property type="molecule type" value="Genomic_DNA"/>
</dbReference>
<reference evidence="3 4" key="1">
    <citation type="submission" date="2018-03" db="EMBL/GenBank/DDBJ databases">
        <authorList>
            <person name="Guldener U."/>
        </authorList>
    </citation>
    <scope>NUCLEOTIDE SEQUENCE [LARGE SCALE GENOMIC DNA]</scope>
    <source>
        <strain evidence="3 4">NBRC100155</strain>
    </source>
</reference>
<evidence type="ECO:0000313" key="4">
    <source>
        <dbReference type="Proteomes" id="UP000324022"/>
    </source>
</evidence>
<name>A0A5C3EB78_9BASI</name>
<evidence type="ECO:0000256" key="2">
    <source>
        <dbReference type="SAM" id="SignalP"/>
    </source>
</evidence>
<feature type="signal peptide" evidence="2">
    <location>
        <begin position="1"/>
        <end position="28"/>
    </location>
</feature>
<accession>A0A5C3EB78</accession>
<evidence type="ECO:0008006" key="5">
    <source>
        <dbReference type="Google" id="ProtNLM"/>
    </source>
</evidence>